<organism evidence="3">
    <name type="scientific">Dechloromonas aromatica (strain RCB)</name>
    <dbReference type="NCBI Taxonomy" id="159087"/>
    <lineage>
        <taxon>Bacteria</taxon>
        <taxon>Pseudomonadati</taxon>
        <taxon>Pseudomonadota</taxon>
        <taxon>Betaproteobacteria</taxon>
        <taxon>Rhodocyclales</taxon>
        <taxon>Azonexaceae</taxon>
        <taxon>Dechloromonas</taxon>
    </lineage>
</organism>
<feature type="domain" description="Ig-like" evidence="2">
    <location>
        <begin position="481"/>
        <end position="580"/>
    </location>
</feature>
<dbReference type="Gene3D" id="2.60.40.10">
    <property type="entry name" value="Immunoglobulins"/>
    <property type="match status" value="1"/>
</dbReference>
<keyword evidence="1" id="KW-0732">Signal</keyword>
<dbReference type="GO" id="GO:0005737">
    <property type="term" value="C:cytoplasm"/>
    <property type="evidence" value="ECO:0007669"/>
    <property type="project" value="TreeGrafter"/>
</dbReference>
<dbReference type="InterPro" id="IPR009091">
    <property type="entry name" value="RCC1/BLIP-II"/>
</dbReference>
<accession>Q47HB5</accession>
<dbReference type="SUPFAM" id="SSF50985">
    <property type="entry name" value="RCC1/BLIP-II"/>
    <property type="match status" value="2"/>
</dbReference>
<dbReference type="SUPFAM" id="SSF48726">
    <property type="entry name" value="Immunoglobulin"/>
    <property type="match status" value="1"/>
</dbReference>
<dbReference type="Pfam" id="PF00415">
    <property type="entry name" value="RCC1"/>
    <property type="match status" value="2"/>
</dbReference>
<dbReference type="PROSITE" id="PS50835">
    <property type="entry name" value="IG_LIKE"/>
    <property type="match status" value="1"/>
</dbReference>
<dbReference type="KEGG" id="dar:Daro_1010"/>
<dbReference type="STRING" id="159087.Daro_1010"/>
<dbReference type="PRINTS" id="PR00633">
    <property type="entry name" value="RCCNDNSATION"/>
</dbReference>
<dbReference type="GO" id="GO:0005085">
    <property type="term" value="F:guanyl-nucleotide exchange factor activity"/>
    <property type="evidence" value="ECO:0007669"/>
    <property type="project" value="TreeGrafter"/>
</dbReference>
<proteinExistence type="predicted"/>
<evidence type="ECO:0000256" key="1">
    <source>
        <dbReference type="SAM" id="SignalP"/>
    </source>
</evidence>
<dbReference type="InterPro" id="IPR000408">
    <property type="entry name" value="Reg_chr_condens"/>
</dbReference>
<dbReference type="eggNOG" id="COG5184">
    <property type="taxonomic scope" value="Bacteria"/>
</dbReference>
<gene>
    <name evidence="3" type="ordered locus">Daro_1010</name>
</gene>
<dbReference type="EMBL" id="CP000089">
    <property type="protein sequence ID" value="AAZ45766.1"/>
    <property type="molecule type" value="Genomic_DNA"/>
</dbReference>
<protein>
    <submittedName>
        <fullName evidence="3">Immunoglobulin-like protein</fullName>
    </submittedName>
</protein>
<evidence type="ECO:0000313" key="3">
    <source>
        <dbReference type="EMBL" id="AAZ45766.1"/>
    </source>
</evidence>
<dbReference type="PANTHER" id="PTHR45982:SF1">
    <property type="entry name" value="REGULATOR OF CHROMOSOME CONDENSATION"/>
    <property type="match status" value="1"/>
</dbReference>
<dbReference type="Gene3D" id="2.130.10.30">
    <property type="entry name" value="Regulator of chromosome condensation 1/beta-lactamase-inhibitor protein II"/>
    <property type="match status" value="2"/>
</dbReference>
<dbReference type="InterPro" id="IPR007110">
    <property type="entry name" value="Ig-like_dom"/>
</dbReference>
<feature type="chain" id="PRO_5004233573" evidence="1">
    <location>
        <begin position="27"/>
        <end position="597"/>
    </location>
</feature>
<dbReference type="InterPro" id="IPR003599">
    <property type="entry name" value="Ig_sub"/>
</dbReference>
<name>Q47HB5_DECAR</name>
<dbReference type="InterPro" id="IPR013783">
    <property type="entry name" value="Ig-like_fold"/>
</dbReference>
<dbReference type="AlphaFoldDB" id="Q47HB5"/>
<dbReference type="PROSITE" id="PS50012">
    <property type="entry name" value="RCC1_3"/>
    <property type="match status" value="3"/>
</dbReference>
<dbReference type="HOGENOM" id="CLU_456886_0_0_4"/>
<dbReference type="PANTHER" id="PTHR45982">
    <property type="entry name" value="REGULATOR OF CHROMOSOME CONDENSATION"/>
    <property type="match status" value="1"/>
</dbReference>
<evidence type="ECO:0000259" key="2">
    <source>
        <dbReference type="PROSITE" id="PS50835"/>
    </source>
</evidence>
<sequence length="597" mass="60975">MSSQPRAGRSLFALSAIALFSAAAIGATPQVAMAPEHTVLLKADGTVWHWGVVDFVGARSSPGSSCYAVDSSKAAPAQVSGLSGIIAVAATGRESIALKSDGTVWQWGLNSALLATCPAGSIASAPTKVADANGPLAYITAIWARSGSFFARKSDGSLWAWGNNEMNKLGTDGTVQATSTPKPGPTVQNIAVPLQVDHLKAAAGAWPPATPPLAMTSGDTHTLALFYDGNIKAWGGGEYGERGTGAYGKGANPYWNGWFWKDWPAMTAINGVSGLAAGLYKSAAVKNDGSLWVWGCNQAGELGEGIPVGSHVSVLCERLPKQVGNLSGVAAVAMGESHTTILKSDGTVWGMGFNGSGALAADNSVIRSLVPLQIAGLSGITAIDAAKSCSVAIKNDGTVWEWGGDCNSPKYRTVPPEQINVGSVATGPVCGSASGRSFAAAPAANLCLVGSASAVTGSGPWSWTCGPFNGQSASCAAGNGPVFVLNPASLRVFPGRTITLRAIAQGNGTLAYQWYKMPVTGGKVQVTDRRGMASQFGVRSGIAGSATAQLTISNIQAADGASYFVEAKDQNGVSAQSQLAQVGVMMATKPTRPEPIR</sequence>
<dbReference type="InterPro" id="IPR036179">
    <property type="entry name" value="Ig-like_dom_sf"/>
</dbReference>
<dbReference type="InterPro" id="IPR051553">
    <property type="entry name" value="Ran_GTPase-activating"/>
</dbReference>
<feature type="signal peptide" evidence="1">
    <location>
        <begin position="1"/>
        <end position="26"/>
    </location>
</feature>
<reference evidence="3" key="1">
    <citation type="submission" date="2005-08" db="EMBL/GenBank/DDBJ databases">
        <title>Complete sequence of Dechloromonas aromatica RCB.</title>
        <authorList>
            <person name="Salinero K.K."/>
            <person name="Copeland A."/>
            <person name="Lucas S."/>
            <person name="Lapidus A."/>
            <person name="Barry K."/>
            <person name="Detter J.C."/>
            <person name="Glavina T."/>
            <person name="Hammon N."/>
            <person name="Israni S."/>
            <person name="Pitluck S."/>
            <person name="Di Bartolo G."/>
            <person name="Trong S."/>
            <person name="Schmutz J."/>
            <person name="Larimer F."/>
            <person name="Land M."/>
            <person name="Ivanova N."/>
            <person name="Richardson P."/>
        </authorList>
    </citation>
    <scope>NUCLEOTIDE SEQUENCE</scope>
    <source>
        <strain evidence="3">RCB</strain>
    </source>
</reference>
<dbReference type="SMART" id="SM00409">
    <property type="entry name" value="IG"/>
    <property type="match status" value="1"/>
</dbReference>